<evidence type="ECO:0000256" key="6">
    <source>
        <dbReference type="SAM" id="MobiDB-lite"/>
    </source>
</evidence>
<evidence type="ECO:0000256" key="5">
    <source>
        <dbReference type="PROSITE-ProRule" id="PRU00042"/>
    </source>
</evidence>
<proteinExistence type="predicted"/>
<dbReference type="PROSITE" id="PS00028">
    <property type="entry name" value="ZINC_FINGER_C2H2_1"/>
    <property type="match status" value="2"/>
</dbReference>
<dbReference type="CTD" id="128611"/>
<feature type="compositionally biased region" description="Low complexity" evidence="6">
    <location>
        <begin position="728"/>
        <end position="745"/>
    </location>
</feature>
<feature type="region of interest" description="Disordered" evidence="6">
    <location>
        <begin position="932"/>
        <end position="1003"/>
    </location>
</feature>
<evidence type="ECO:0000259" key="7">
    <source>
        <dbReference type="PROSITE" id="PS50157"/>
    </source>
</evidence>
<sequence>MEVPEPTCPAPPARDQPAPAPGPPGVSGGQASSHLALGPIILPPEQGLAPTMFLKALPISVYHTVPPGSLQPRAPLVTGSLEGGSMPFILSPLLQPEGPSPTQVGKPVAPMLTVNIVGTLPVLSPGLGPTLGGPGKVRNAGKYLCPHCGRDCLKPSVLEKHIRSHTGERPFPCATCGIAFKTQSNLYKHRRTQTHLNNSRLSSESDGTGSSLLEEGDKAGEASRSDSWGENHSQRMGEGASERPPSPGVLVSLAAKKPEAIPCPGATSADREVPLDSVLMVSPGLPPAGTQPWRKLQEQKSSTASKPGALQRQQATSAEKPWDTKVSEGQLRKCESTDSGYLSRSDSVEQPPAPCSPLHSVSEHSAESEGESGPGHGVLGLGSVEQGTRGTSLELEKRRLEERIARLISHNQAVVDDAQLDTVRPRKTGLSKQGSIDLPMPYTYKDSFHFDIRALEPSRRRALGPARSTWTPPDKSRPLFFHSVPTQLSTTMECVPVTRSNSLPFVEGSRTWPEPRDPQDTGPRTQKFLSPKSTPAHLGCHMGLTSADTPGGHPRALVRQAAVEDLPGTTTGDASTTAVDLDAKRTTAREAVTGKGRVANRRSGQKRLKMFSQEKWQVYGDETFKRIYQKMKARHGGKKAREVQADSRTELDLLPHEDDPTRPQDTRTSVCGDISAGAKPQPWGNPPALEASLVTELPKQGEMVARVGDSDQPSMEGAKPSPTLDGTGPSCSGSKSPLLPPSGRLELGCQLPPVPTPLKGRDLETPRLVLPDPRLEGGAHSSEDVKKTCLWAQTVLSRPSGSSGEDKLPSERKKLKMLSQGPLEPVEAELMQAASLLSQKQDSEPGTMPGGSCETVGEPLKFPGASLATASIALKQVGLRDKAPSLHPPALVPRHCSLLATQPRAPGVLSALADNAFPPKYLLRLPQAETLSLQPVPRGPRQSQNSVYRSGQPGEQVSSVGLGLGTPLSSGPVSGPFPDEADSWSRQWDERKGTQSGEKGDRIVMSISAVWESLSPGVPRETTSSPPAPTCDAYVAQDIEGETHATHHLCMGSILARARPSRDVSNPWAPNLELGGAPENAPEDPPSGSPAGLNACCPLQPSSFLTQPQGVPLDWPKLALSFHSGTPRGLGAQSPFPSLKAEPRLTWCCLSRSLPLPEEQKAKAASVYAALHIPGSSLQGESPMSHEGWTLTSTREGEPMQMAKLSYPRVPGMMSQDHVSAPERKKGLLHWRARTFRGNSKEKKLRTNPKRYKGSFLQSRIQLRASRLRKPTWVPRRRYPPPQPKGLDPGRTCGQASSETAGLSLQEELSCATSESSVCCGNQEKKKDDYRQTSGLFSPSTRSMTVREINKLTVKDISPSAGECGDCSHNTAARVSGLSLQSDTCRAVVKDSPLPHDKGLDLGMLETQLLPSQDQILTDPKPCIFSDAHEPSTFGPKGTFLRHDIATSVAVCLSLGVTAGDIALGTHSKEPQDYSWAAVDALAPSSPDSKATAENSTQILLPGRPSSGQRISGLVPLGATGKAHLEIPDSGPSSTSSHQKEGRPKTFFPSKGQYVYEEVAISFPSLGSDSEKCQVSELIPLKGSMVSPNPGQPTEIPEAPSKSVKKRSLEGMRKQTRVEFSDTSSDDEDRLVIEI</sequence>
<dbReference type="Pfam" id="PF00096">
    <property type="entry name" value="zf-C2H2"/>
    <property type="match status" value="1"/>
</dbReference>
<feature type="region of interest" description="Disordered" evidence="6">
    <location>
        <begin position="1274"/>
        <end position="1299"/>
    </location>
</feature>
<evidence type="ECO:0000313" key="9">
    <source>
        <dbReference type="RefSeq" id="XP_008065734.1"/>
    </source>
</evidence>
<dbReference type="PANTHER" id="PTHR47166:SF1">
    <property type="entry name" value="ZINC FINGER PROTEIN 831"/>
    <property type="match status" value="1"/>
</dbReference>
<feature type="domain" description="C2H2-type" evidence="7">
    <location>
        <begin position="143"/>
        <end position="170"/>
    </location>
</feature>
<feature type="compositionally biased region" description="Polar residues" evidence="6">
    <location>
        <begin position="299"/>
        <end position="317"/>
    </location>
</feature>
<feature type="compositionally biased region" description="Polar residues" evidence="6">
    <location>
        <begin position="522"/>
        <end position="533"/>
    </location>
</feature>
<feature type="compositionally biased region" description="Basic and acidic residues" evidence="6">
    <location>
        <begin position="639"/>
        <end position="665"/>
    </location>
</feature>
<protein>
    <submittedName>
        <fullName evidence="9">Zinc finger protein 831</fullName>
    </submittedName>
</protein>
<feature type="region of interest" description="Disordered" evidence="6">
    <location>
        <begin position="279"/>
        <end position="393"/>
    </location>
</feature>
<evidence type="ECO:0000313" key="8">
    <source>
        <dbReference type="Proteomes" id="UP000189704"/>
    </source>
</evidence>
<dbReference type="PANTHER" id="PTHR47166">
    <property type="entry name" value="ZINC FINGER PROTEIN 831"/>
    <property type="match status" value="1"/>
</dbReference>
<dbReference type="FunFam" id="3.30.160.60:FF:000710">
    <property type="entry name" value="Zinc finger protein 768"/>
    <property type="match status" value="1"/>
</dbReference>
<keyword evidence="4" id="KW-0862">Zinc</keyword>
<reference evidence="9" key="1">
    <citation type="submission" date="2025-08" db="UniProtKB">
        <authorList>
            <consortium name="RefSeq"/>
        </authorList>
    </citation>
    <scope>IDENTIFICATION</scope>
</reference>
<feature type="region of interest" description="Disordered" evidence="6">
    <location>
        <begin position="706"/>
        <end position="766"/>
    </location>
</feature>
<feature type="compositionally biased region" description="Basic and acidic residues" evidence="6">
    <location>
        <begin position="215"/>
        <end position="235"/>
    </location>
</feature>
<feature type="region of interest" description="Disordered" evidence="6">
    <location>
        <begin position="634"/>
        <end position="689"/>
    </location>
</feature>
<feature type="compositionally biased region" description="Basic and acidic residues" evidence="6">
    <location>
        <begin position="987"/>
        <end position="1002"/>
    </location>
</feature>
<keyword evidence="3 5" id="KW-0863">Zinc-finger</keyword>
<feature type="compositionally biased region" description="Basic and acidic residues" evidence="6">
    <location>
        <begin position="1607"/>
        <end position="1620"/>
    </location>
</feature>
<evidence type="ECO:0000256" key="4">
    <source>
        <dbReference type="ARBA" id="ARBA00022833"/>
    </source>
</evidence>
<feature type="region of interest" description="Disordered" evidence="6">
    <location>
        <begin position="506"/>
        <end position="536"/>
    </location>
</feature>
<keyword evidence="1" id="KW-0479">Metal-binding</keyword>
<dbReference type="GeneID" id="103270007"/>
<dbReference type="OrthoDB" id="6077919at2759"/>
<dbReference type="SUPFAM" id="SSF57667">
    <property type="entry name" value="beta-beta-alpha zinc fingers"/>
    <property type="match status" value="1"/>
</dbReference>
<feature type="region of interest" description="Disordered" evidence="6">
    <location>
        <begin position="1"/>
        <end position="32"/>
    </location>
</feature>
<feature type="region of interest" description="Disordered" evidence="6">
    <location>
        <begin position="1582"/>
        <end position="1635"/>
    </location>
</feature>
<dbReference type="SMART" id="SM00355">
    <property type="entry name" value="ZnF_C2H2"/>
    <property type="match status" value="2"/>
</dbReference>
<dbReference type="STRING" id="1868482.ENSTSYP00000021390"/>
<feature type="compositionally biased region" description="Polar residues" evidence="6">
    <location>
        <begin position="194"/>
        <end position="211"/>
    </location>
</feature>
<dbReference type="OMA" id="MSQHQVS"/>
<feature type="compositionally biased region" description="Pro residues" evidence="6">
    <location>
        <begin position="1"/>
        <end position="24"/>
    </location>
</feature>
<dbReference type="Gene3D" id="3.30.160.60">
    <property type="entry name" value="Classic Zinc Finger"/>
    <property type="match status" value="2"/>
</dbReference>
<feature type="region of interest" description="Disordered" evidence="6">
    <location>
        <begin position="1522"/>
        <end position="1549"/>
    </location>
</feature>
<feature type="region of interest" description="Disordered" evidence="6">
    <location>
        <begin position="1485"/>
        <end position="1507"/>
    </location>
</feature>
<organism evidence="8 9">
    <name type="scientific">Carlito syrichta</name>
    <name type="common">Philippine tarsier</name>
    <name type="synonym">Tarsius syrichta</name>
    <dbReference type="NCBI Taxonomy" id="1868482"/>
    <lineage>
        <taxon>Eukaryota</taxon>
        <taxon>Metazoa</taxon>
        <taxon>Chordata</taxon>
        <taxon>Craniata</taxon>
        <taxon>Vertebrata</taxon>
        <taxon>Euteleostomi</taxon>
        <taxon>Mammalia</taxon>
        <taxon>Eutheria</taxon>
        <taxon>Euarchontoglires</taxon>
        <taxon>Primates</taxon>
        <taxon>Haplorrhini</taxon>
        <taxon>Tarsiiformes</taxon>
        <taxon>Tarsiidae</taxon>
        <taxon>Carlito</taxon>
    </lineage>
</organism>
<feature type="compositionally biased region" description="Polar residues" evidence="6">
    <location>
        <begin position="941"/>
        <end position="956"/>
    </location>
</feature>
<dbReference type="Proteomes" id="UP000189704">
    <property type="component" value="Unplaced"/>
</dbReference>
<feature type="compositionally biased region" description="Low complexity" evidence="6">
    <location>
        <begin position="957"/>
        <end position="976"/>
    </location>
</feature>
<feature type="region of interest" description="Disordered" evidence="6">
    <location>
        <begin position="192"/>
        <end position="249"/>
    </location>
</feature>
<keyword evidence="8" id="KW-1185">Reference proteome</keyword>
<gene>
    <name evidence="9" type="primary">ZNF831</name>
</gene>
<dbReference type="GO" id="GO:0008270">
    <property type="term" value="F:zinc ion binding"/>
    <property type="evidence" value="ECO:0007669"/>
    <property type="project" value="UniProtKB-KW"/>
</dbReference>
<feature type="domain" description="C2H2-type" evidence="7">
    <location>
        <begin position="171"/>
        <end position="200"/>
    </location>
</feature>
<keyword evidence="2" id="KW-0677">Repeat</keyword>
<dbReference type="InterPro" id="IPR036236">
    <property type="entry name" value="Znf_C2H2_sf"/>
</dbReference>
<feature type="region of interest" description="Disordered" evidence="6">
    <location>
        <begin position="1066"/>
        <end position="1092"/>
    </location>
</feature>
<evidence type="ECO:0000256" key="1">
    <source>
        <dbReference type="ARBA" id="ARBA00022723"/>
    </source>
</evidence>
<name>A0A1U7U0G0_CARSF</name>
<dbReference type="KEGG" id="csyr:103270007"/>
<dbReference type="InterPro" id="IPR013087">
    <property type="entry name" value="Znf_C2H2_type"/>
</dbReference>
<evidence type="ECO:0000256" key="3">
    <source>
        <dbReference type="ARBA" id="ARBA00022771"/>
    </source>
</evidence>
<accession>A0A1U7U0G0</accession>
<evidence type="ECO:0000256" key="2">
    <source>
        <dbReference type="ARBA" id="ARBA00022737"/>
    </source>
</evidence>
<feature type="compositionally biased region" description="Polar residues" evidence="6">
    <location>
        <begin position="1486"/>
        <end position="1499"/>
    </location>
</feature>
<dbReference type="PROSITE" id="PS50157">
    <property type="entry name" value="ZINC_FINGER_C2H2_2"/>
    <property type="match status" value="2"/>
</dbReference>
<dbReference type="RefSeq" id="XP_008065734.1">
    <property type="nucleotide sequence ID" value="XM_008067543.1"/>
</dbReference>
<feature type="compositionally biased region" description="Basic and acidic residues" evidence="6">
    <location>
        <begin position="320"/>
        <end position="336"/>
    </location>
</feature>